<keyword evidence="3 6" id="KW-1133">Transmembrane helix</keyword>
<dbReference type="InterPro" id="IPR018823">
    <property type="entry name" value="ArAE_2_N"/>
</dbReference>
<evidence type="ECO:0000256" key="3">
    <source>
        <dbReference type="ARBA" id="ARBA00022989"/>
    </source>
</evidence>
<gene>
    <name evidence="9" type="ORF">DL546_008989</name>
</gene>
<dbReference type="STRING" id="177199.A0A420YGS8"/>
<feature type="region of interest" description="Disordered" evidence="5">
    <location>
        <begin position="283"/>
        <end position="318"/>
    </location>
</feature>
<feature type="transmembrane region" description="Helical" evidence="6">
    <location>
        <begin position="690"/>
        <end position="710"/>
    </location>
</feature>
<dbReference type="PANTHER" id="PTHR37994">
    <property type="entry name" value="ARAE_2_N DOMAIN-CONTAINING PROTEIN-RELATED"/>
    <property type="match status" value="1"/>
</dbReference>
<feature type="domain" description="Integral membrane bound transporter" evidence="8">
    <location>
        <begin position="657"/>
        <end position="798"/>
    </location>
</feature>
<feature type="transmembrane region" description="Helical" evidence="6">
    <location>
        <begin position="716"/>
        <end position="733"/>
    </location>
</feature>
<feature type="transmembrane region" description="Helical" evidence="6">
    <location>
        <begin position="638"/>
        <end position="655"/>
    </location>
</feature>
<evidence type="ECO:0000256" key="4">
    <source>
        <dbReference type="ARBA" id="ARBA00023136"/>
    </source>
</evidence>
<feature type="transmembrane region" description="Helical" evidence="6">
    <location>
        <begin position="151"/>
        <end position="173"/>
    </location>
</feature>
<keyword evidence="10" id="KW-1185">Reference proteome</keyword>
<evidence type="ECO:0000256" key="5">
    <source>
        <dbReference type="SAM" id="MobiDB-lite"/>
    </source>
</evidence>
<evidence type="ECO:0000256" key="6">
    <source>
        <dbReference type="SAM" id="Phobius"/>
    </source>
</evidence>
<dbReference type="OrthoDB" id="2274698at2759"/>
<dbReference type="PANTHER" id="PTHR37994:SF4">
    <property type="entry name" value="ER TRANSPORTER 6TM N-TERMINAL DOMAIN-CONTAINING PROTEIN-RELATED"/>
    <property type="match status" value="1"/>
</dbReference>
<feature type="region of interest" description="Disordered" evidence="5">
    <location>
        <begin position="944"/>
        <end position="967"/>
    </location>
</feature>
<comment type="subcellular location">
    <subcellularLocation>
        <location evidence="1">Membrane</location>
        <topology evidence="1">Multi-pass membrane protein</topology>
    </subcellularLocation>
</comment>
<feature type="domain" description="Putative ER transporter 6TM N-terminal" evidence="7">
    <location>
        <begin position="56"/>
        <end position="386"/>
    </location>
</feature>
<evidence type="ECO:0000313" key="9">
    <source>
        <dbReference type="EMBL" id="RKU47063.1"/>
    </source>
</evidence>
<proteinExistence type="predicted"/>
<feature type="compositionally biased region" description="Basic residues" evidence="5">
    <location>
        <begin position="293"/>
        <end position="302"/>
    </location>
</feature>
<sequence length="1143" mass="127140">MADNNSNHRKVDPATRSDSNNDVAADGAVEAPVAAKDKPSGVAAILAKLGLEPTVLILQFKGSLPPIIGIAMYQSDAVSKQFATLGYLIPIISVLGLAILPRGKFLQNMVLNVFAICLGGAVAMLALWSAVQARIHTTPAGQSPIDPATKSIRYNSSQSAVCGVWLFFGIWFVNMCRAKFPSFNVPVILFSILINVASTFGTRMPTVVYARNFVQQLLTAMLTGMALATVVSLFVIPISSRMVVTKEFQGAIGLMRKIVGLQSKYLVGLEELDMFTVATRQAKDEAEEERERSKRRHKKGKKGEKDGKTETPLSREEATAKELREVVAQCRELMGKIQMDITFAKREVAWGKLSARELGELAKLIRNTTIPIVGMTSIMDIFQRVAERRGWNTTAADPEVVAEKNLEKTVWNEVMKRMHEPFQLLSEAIDEGLQHAALQLEITPRPKAAKKSGKDADVEARGDTLQPGDVGFTKVVDEKLEKFRALKGVALRAWVKERALLRGEITEVSEEELRERDQAQLYVLLYMERLMYASAQGMKDLVNFSDMQVADGTMSKNRLIFPSQRRLRKWFLSIFDGDKSASEDSPDMIETGANIVYVGDGYNRKKDPEHLPPANAWERFGNGLRKFSRFFGSQESVFGFRVACATMTIGIIALLEHTQVFFVEQRLVWAMIMVAIGMTMTSGQSIFGFFCRVGGTLMAMIFCYIIWYIVDEKTPGVIVFLWFSIFCDFYLLVKFPRFIQACMIMMVTQVMIIGYELQVRKVGVMAATATGQPYYATYKLAPYRVATVAGGCFVAFIWTIFPSPMTDRTWLRRDLSATLYLLANYFSVINSTMQSQFDDTGGNPNVRGTPASHLQSIRRKIFGKVMLLLPSMRQHADWQKWEPTIGGKFPRATYEDIIKRSTRIMSYLTYMSYTMNHPLEHHEHGAPDTGKKAVVTIQPNQSQLLDQQQPSSEYATPSNEAPTADPDSHRAWINALRNVLKEISPSHHNIVSTLTLLSNALLSGQSLPPFLPLPRPYEMTRALLRLESKKSSPSSSSSIDEADMSPLVLVDSRTGRPVDERQANPGMGLGGHHILDPDNMEQPGYAEFAVLEICSTLICDDLEGLVKDVGKLVGVVDFSYTVDGRSGSTLMGDGHERGKGKVD</sequence>
<dbReference type="AlphaFoldDB" id="A0A420YGS8"/>
<feature type="transmembrane region" description="Helical" evidence="6">
    <location>
        <begin position="82"/>
        <end position="100"/>
    </location>
</feature>
<comment type="caution">
    <text evidence="9">The sequence shown here is derived from an EMBL/GenBank/DDBJ whole genome shotgun (WGS) entry which is preliminary data.</text>
</comment>
<name>A0A420YGS8_9PEZI</name>
<evidence type="ECO:0000256" key="2">
    <source>
        <dbReference type="ARBA" id="ARBA00022692"/>
    </source>
</evidence>
<feature type="region of interest" description="Disordered" evidence="5">
    <location>
        <begin position="1"/>
        <end position="23"/>
    </location>
</feature>
<dbReference type="Pfam" id="PF10337">
    <property type="entry name" value="ArAE_2_N"/>
    <property type="match status" value="1"/>
</dbReference>
<dbReference type="GO" id="GO:0016020">
    <property type="term" value="C:membrane"/>
    <property type="evidence" value="ECO:0007669"/>
    <property type="project" value="UniProtKB-SubCell"/>
</dbReference>
<protein>
    <submittedName>
        <fullName evidence="9">Uncharacterized protein</fullName>
    </submittedName>
</protein>
<evidence type="ECO:0000256" key="1">
    <source>
        <dbReference type="ARBA" id="ARBA00004141"/>
    </source>
</evidence>
<feature type="transmembrane region" description="Helical" evidence="6">
    <location>
        <begin position="213"/>
        <end position="236"/>
    </location>
</feature>
<dbReference type="Pfam" id="PF13515">
    <property type="entry name" value="FUSC_2"/>
    <property type="match status" value="1"/>
</dbReference>
<organism evidence="9 10">
    <name type="scientific">Coniochaeta pulveracea</name>
    <dbReference type="NCBI Taxonomy" id="177199"/>
    <lineage>
        <taxon>Eukaryota</taxon>
        <taxon>Fungi</taxon>
        <taxon>Dikarya</taxon>
        <taxon>Ascomycota</taxon>
        <taxon>Pezizomycotina</taxon>
        <taxon>Sordariomycetes</taxon>
        <taxon>Sordariomycetidae</taxon>
        <taxon>Coniochaetales</taxon>
        <taxon>Coniochaetaceae</taxon>
        <taxon>Coniochaeta</taxon>
    </lineage>
</organism>
<feature type="transmembrane region" description="Helical" evidence="6">
    <location>
        <begin position="667"/>
        <end position="683"/>
    </location>
</feature>
<dbReference type="EMBL" id="QVQW01000011">
    <property type="protein sequence ID" value="RKU47063.1"/>
    <property type="molecule type" value="Genomic_DNA"/>
</dbReference>
<keyword evidence="4 6" id="KW-0472">Membrane</keyword>
<feature type="transmembrane region" description="Helical" evidence="6">
    <location>
        <begin position="781"/>
        <end position="801"/>
    </location>
</feature>
<feature type="compositionally biased region" description="Basic and acidic residues" evidence="5">
    <location>
        <begin position="303"/>
        <end position="318"/>
    </location>
</feature>
<feature type="transmembrane region" description="Helical" evidence="6">
    <location>
        <begin position="738"/>
        <end position="755"/>
    </location>
</feature>
<reference evidence="9 10" key="1">
    <citation type="submission" date="2018-08" db="EMBL/GenBank/DDBJ databases">
        <title>Draft genome of the lignicolous fungus Coniochaeta pulveracea.</title>
        <authorList>
            <person name="Borstlap C.J."/>
            <person name="De Witt R.N."/>
            <person name="Botha A."/>
            <person name="Volschenk H."/>
        </authorList>
    </citation>
    <scope>NUCLEOTIDE SEQUENCE [LARGE SCALE GENOMIC DNA]</scope>
    <source>
        <strain evidence="9 10">CAB683</strain>
    </source>
</reference>
<feature type="transmembrane region" description="Helical" evidence="6">
    <location>
        <begin position="180"/>
        <end position="201"/>
    </location>
</feature>
<evidence type="ECO:0000259" key="8">
    <source>
        <dbReference type="Pfam" id="PF13515"/>
    </source>
</evidence>
<dbReference type="InterPro" id="IPR049453">
    <property type="entry name" value="Memb_transporter_dom"/>
</dbReference>
<evidence type="ECO:0000313" key="10">
    <source>
        <dbReference type="Proteomes" id="UP000275385"/>
    </source>
</evidence>
<evidence type="ECO:0000259" key="7">
    <source>
        <dbReference type="Pfam" id="PF10337"/>
    </source>
</evidence>
<keyword evidence="2 6" id="KW-0812">Transmembrane</keyword>
<feature type="compositionally biased region" description="Basic and acidic residues" evidence="5">
    <location>
        <begin position="283"/>
        <end position="292"/>
    </location>
</feature>
<accession>A0A420YGS8</accession>
<feature type="transmembrane region" description="Helical" evidence="6">
    <location>
        <begin position="109"/>
        <end position="131"/>
    </location>
</feature>
<dbReference type="Proteomes" id="UP000275385">
    <property type="component" value="Unassembled WGS sequence"/>
</dbReference>